<dbReference type="GO" id="GO:0046872">
    <property type="term" value="F:metal ion binding"/>
    <property type="evidence" value="ECO:0007669"/>
    <property type="project" value="InterPro"/>
</dbReference>
<dbReference type="STRING" id="1776384.GCA_900086585_01312"/>
<gene>
    <name evidence="2" type="ORF">DW099_17110</name>
</gene>
<feature type="domain" description="B12-binding" evidence="1">
    <location>
        <begin position="452"/>
        <end position="580"/>
    </location>
</feature>
<proteinExistence type="predicted"/>
<dbReference type="EMBL" id="QRMS01000006">
    <property type="protein sequence ID" value="RHJ84691.1"/>
    <property type="molecule type" value="Genomic_DNA"/>
</dbReference>
<dbReference type="InterPro" id="IPR036724">
    <property type="entry name" value="Cobalamin-bd_sf"/>
</dbReference>
<dbReference type="InterPro" id="IPR006158">
    <property type="entry name" value="Cobalamin-bd"/>
</dbReference>
<accession>A0A415DW56</accession>
<evidence type="ECO:0000259" key="1">
    <source>
        <dbReference type="PROSITE" id="PS51332"/>
    </source>
</evidence>
<protein>
    <submittedName>
        <fullName evidence="2">Methylmalonyl-CoA mutase</fullName>
    </submittedName>
</protein>
<evidence type="ECO:0000313" key="2">
    <source>
        <dbReference type="EMBL" id="RHJ84691.1"/>
    </source>
</evidence>
<comment type="caution">
    <text evidence="2">The sequence shown here is derived from an EMBL/GenBank/DDBJ whole genome shotgun (WGS) entry which is preliminary data.</text>
</comment>
<reference evidence="2 3" key="1">
    <citation type="submission" date="2018-08" db="EMBL/GenBank/DDBJ databases">
        <title>A genome reference for cultivated species of the human gut microbiota.</title>
        <authorList>
            <person name="Zou Y."/>
            <person name="Xue W."/>
            <person name="Luo G."/>
        </authorList>
    </citation>
    <scope>NUCLEOTIDE SEQUENCE [LARGE SCALE GENOMIC DNA]</scope>
    <source>
        <strain evidence="2 3">AM07-24</strain>
    </source>
</reference>
<keyword evidence="3" id="KW-1185">Reference proteome</keyword>
<evidence type="ECO:0000313" key="3">
    <source>
        <dbReference type="Proteomes" id="UP000284841"/>
    </source>
</evidence>
<dbReference type="Proteomes" id="UP000284841">
    <property type="component" value="Unassembled WGS sequence"/>
</dbReference>
<dbReference type="SUPFAM" id="SSF52242">
    <property type="entry name" value="Cobalamin (vitamin B12)-binding domain"/>
    <property type="match status" value="1"/>
</dbReference>
<dbReference type="GO" id="GO:0031419">
    <property type="term" value="F:cobalamin binding"/>
    <property type="evidence" value="ECO:0007669"/>
    <property type="project" value="InterPro"/>
</dbReference>
<dbReference type="Gene3D" id="3.40.50.280">
    <property type="entry name" value="Cobalamin-binding domain"/>
    <property type="match status" value="1"/>
</dbReference>
<dbReference type="AlphaFoldDB" id="A0A415DW56"/>
<dbReference type="RefSeq" id="WP_118336486.1">
    <property type="nucleotide sequence ID" value="NZ_AP025567.1"/>
</dbReference>
<sequence length="584" mass="65027">MKTYSKQDFITADFPSLQEMKVQAAEISKDWQYGQTAFCRERGVSSEREFKEQCKAENRISRHAAIGYHSVTETCSAMKWLYEELDKKGCTLDRVGILLDVSMGIADEYKEHAMVGSGLVLCSEEEWVALGQAAPLMIHFGDNMIGSLRSLENLKLAFQTGATSVGNFSQYFSYSYPFQYDRNKRTLDACLAICIMGQNKEKGMVMHSNLDDGFAAAFNDLVTVLAWAKVEKYLAEDLMGAKLGHCFGNLFSSPILRLTFSMALDEINEGDSCGTMIYGNTTDYTKDFVRNNAVVNGYIIGDMIGQIHKPTGHAMSSVPVSEAARIPTKEEILDAQIMSNEIERYARAFEPYINWTKVEKDKQLLLQGAEAVFDNIMEGLADMGIDMKNPAEIMITCKELGPEYLERAFGLGEPTDEYANGRRPIWPTDMVCSLEKIQNQCLQNFDPQKSDLKGLKVILCATDIHEFGKVVVGNVLRRSNAEIFDIGRDASPGEAAEMALETDSRVILVSSYNGIARTFAKTLLREMDRLGIEAEIFMGGLLNENDEGGNIPVDVTEELEAMGIHCVKEAECLPAEIKKVFAVR</sequence>
<dbReference type="PROSITE" id="PS51332">
    <property type="entry name" value="B12_BINDING"/>
    <property type="match status" value="1"/>
</dbReference>
<dbReference type="OrthoDB" id="5888at2"/>
<organism evidence="2 3">
    <name type="scientific">Emergencia timonensis</name>
    <dbReference type="NCBI Taxonomy" id="1776384"/>
    <lineage>
        <taxon>Bacteria</taxon>
        <taxon>Bacillati</taxon>
        <taxon>Bacillota</taxon>
        <taxon>Clostridia</taxon>
        <taxon>Peptostreptococcales</taxon>
        <taxon>Anaerovoracaceae</taxon>
        <taxon>Emergencia</taxon>
    </lineage>
</organism>
<name>A0A415DW56_9FIRM</name>